<evidence type="ECO:0000313" key="1">
    <source>
        <dbReference type="EMBL" id="GFO39223.1"/>
    </source>
</evidence>
<dbReference type="Proteomes" id="UP000735302">
    <property type="component" value="Unassembled WGS sequence"/>
</dbReference>
<reference evidence="1 2" key="1">
    <citation type="journal article" date="2021" name="Elife">
        <title>Chloroplast acquisition without the gene transfer in kleptoplastic sea slugs, Plakobranchus ocellatus.</title>
        <authorList>
            <person name="Maeda T."/>
            <person name="Takahashi S."/>
            <person name="Yoshida T."/>
            <person name="Shimamura S."/>
            <person name="Takaki Y."/>
            <person name="Nagai Y."/>
            <person name="Toyoda A."/>
            <person name="Suzuki Y."/>
            <person name="Arimoto A."/>
            <person name="Ishii H."/>
            <person name="Satoh N."/>
            <person name="Nishiyama T."/>
            <person name="Hasebe M."/>
            <person name="Maruyama T."/>
            <person name="Minagawa J."/>
            <person name="Obokata J."/>
            <person name="Shigenobu S."/>
        </authorList>
    </citation>
    <scope>NUCLEOTIDE SEQUENCE [LARGE SCALE GENOMIC DNA]</scope>
</reference>
<accession>A0AAV4D4T4</accession>
<proteinExistence type="predicted"/>
<comment type="caution">
    <text evidence="1">The sequence shown here is derived from an EMBL/GenBank/DDBJ whole genome shotgun (WGS) entry which is preliminary data.</text>
</comment>
<dbReference type="EMBL" id="BLXT01007473">
    <property type="protein sequence ID" value="GFO39223.1"/>
    <property type="molecule type" value="Genomic_DNA"/>
</dbReference>
<name>A0AAV4D4T4_9GAST</name>
<dbReference type="AlphaFoldDB" id="A0AAV4D4T4"/>
<evidence type="ECO:0000313" key="2">
    <source>
        <dbReference type="Proteomes" id="UP000735302"/>
    </source>
</evidence>
<protein>
    <submittedName>
        <fullName evidence="1">Uncharacterized protein</fullName>
    </submittedName>
</protein>
<gene>
    <name evidence="1" type="ORF">PoB_006572800</name>
</gene>
<organism evidence="1 2">
    <name type="scientific">Plakobranchus ocellatus</name>
    <dbReference type="NCBI Taxonomy" id="259542"/>
    <lineage>
        <taxon>Eukaryota</taxon>
        <taxon>Metazoa</taxon>
        <taxon>Spiralia</taxon>
        <taxon>Lophotrochozoa</taxon>
        <taxon>Mollusca</taxon>
        <taxon>Gastropoda</taxon>
        <taxon>Heterobranchia</taxon>
        <taxon>Euthyneura</taxon>
        <taxon>Panpulmonata</taxon>
        <taxon>Sacoglossa</taxon>
        <taxon>Placobranchoidea</taxon>
        <taxon>Plakobranchidae</taxon>
        <taxon>Plakobranchus</taxon>
    </lineage>
</organism>
<keyword evidence="2" id="KW-1185">Reference proteome</keyword>
<sequence>MYSPPSRAVPCRHLHLCAAPWQLTDRSKRARRPQAHYLITPPPAACPGDFHHCQYQGRLARASCSVA</sequence>